<organism evidence="1 2">
    <name type="scientific">Parnassius mnemosyne</name>
    <name type="common">clouded apollo</name>
    <dbReference type="NCBI Taxonomy" id="213953"/>
    <lineage>
        <taxon>Eukaryota</taxon>
        <taxon>Metazoa</taxon>
        <taxon>Ecdysozoa</taxon>
        <taxon>Arthropoda</taxon>
        <taxon>Hexapoda</taxon>
        <taxon>Insecta</taxon>
        <taxon>Pterygota</taxon>
        <taxon>Neoptera</taxon>
        <taxon>Endopterygota</taxon>
        <taxon>Lepidoptera</taxon>
        <taxon>Glossata</taxon>
        <taxon>Ditrysia</taxon>
        <taxon>Papilionoidea</taxon>
        <taxon>Papilionidae</taxon>
        <taxon>Parnassiinae</taxon>
        <taxon>Parnassini</taxon>
        <taxon>Parnassius</taxon>
        <taxon>Driopa</taxon>
    </lineage>
</organism>
<keyword evidence="2" id="KW-1185">Reference proteome</keyword>
<dbReference type="Gene3D" id="3.40.395.10">
    <property type="entry name" value="Adenoviral Proteinase, Chain A"/>
    <property type="match status" value="1"/>
</dbReference>
<dbReference type="AlphaFoldDB" id="A0AAV1LRP2"/>
<sequence length="97" mass="11601">MRNKLPLKPRKIECGILNLDSYRNPGTHWVAFVKHNKYVEYYDSFGNLKPPLELVKYMHNLPINYNYARHQAFGATNCGHLCLKFLRNYWKKHLYSV</sequence>
<accession>A0AAV1LRP2</accession>
<proteinExistence type="predicted"/>
<dbReference type="InterPro" id="IPR038765">
    <property type="entry name" value="Papain-like_cys_pep_sf"/>
</dbReference>
<dbReference type="EMBL" id="CAVLGL010000097">
    <property type="protein sequence ID" value="CAK1598091.1"/>
    <property type="molecule type" value="Genomic_DNA"/>
</dbReference>
<dbReference type="Proteomes" id="UP001314205">
    <property type="component" value="Unassembled WGS sequence"/>
</dbReference>
<protein>
    <recommendedName>
        <fullName evidence="3">Ubiquitin-like protease family profile domain-containing protein</fullName>
    </recommendedName>
</protein>
<comment type="caution">
    <text evidence="1">The sequence shown here is derived from an EMBL/GenBank/DDBJ whole genome shotgun (WGS) entry which is preliminary data.</text>
</comment>
<dbReference type="SUPFAM" id="SSF54001">
    <property type="entry name" value="Cysteine proteinases"/>
    <property type="match status" value="1"/>
</dbReference>
<name>A0AAV1LRP2_9NEOP</name>
<evidence type="ECO:0000313" key="2">
    <source>
        <dbReference type="Proteomes" id="UP001314205"/>
    </source>
</evidence>
<reference evidence="1 2" key="1">
    <citation type="submission" date="2023-11" db="EMBL/GenBank/DDBJ databases">
        <authorList>
            <person name="Hedman E."/>
            <person name="Englund M."/>
            <person name="Stromberg M."/>
            <person name="Nyberg Akerstrom W."/>
            <person name="Nylinder S."/>
            <person name="Jareborg N."/>
            <person name="Kallberg Y."/>
            <person name="Kronander E."/>
        </authorList>
    </citation>
    <scope>NUCLEOTIDE SEQUENCE [LARGE SCALE GENOMIC DNA]</scope>
</reference>
<gene>
    <name evidence="1" type="ORF">PARMNEM_LOCUS17135</name>
</gene>
<evidence type="ECO:0008006" key="3">
    <source>
        <dbReference type="Google" id="ProtNLM"/>
    </source>
</evidence>
<evidence type="ECO:0000313" key="1">
    <source>
        <dbReference type="EMBL" id="CAK1598091.1"/>
    </source>
</evidence>